<organism evidence="7 8">
    <name type="scientific">Calycina marina</name>
    <dbReference type="NCBI Taxonomy" id="1763456"/>
    <lineage>
        <taxon>Eukaryota</taxon>
        <taxon>Fungi</taxon>
        <taxon>Dikarya</taxon>
        <taxon>Ascomycota</taxon>
        <taxon>Pezizomycotina</taxon>
        <taxon>Leotiomycetes</taxon>
        <taxon>Helotiales</taxon>
        <taxon>Pezizellaceae</taxon>
        <taxon>Calycina</taxon>
    </lineage>
</organism>
<name>A0A9P7YZL9_9HELO</name>
<comment type="caution">
    <text evidence="7">The sequence shown here is derived from an EMBL/GenBank/DDBJ whole genome shotgun (WGS) entry which is preliminary data.</text>
</comment>
<keyword evidence="8" id="KW-1185">Reference proteome</keyword>
<comment type="similarity">
    <text evidence="1">Belongs to the CCM1 family.</text>
</comment>
<evidence type="ECO:0000313" key="7">
    <source>
        <dbReference type="EMBL" id="KAG9242327.1"/>
    </source>
</evidence>
<dbReference type="Pfam" id="PF13812">
    <property type="entry name" value="PPR_3"/>
    <property type="match status" value="1"/>
</dbReference>
<dbReference type="InterPro" id="IPR011990">
    <property type="entry name" value="TPR-like_helical_dom_sf"/>
</dbReference>
<dbReference type="AlphaFoldDB" id="A0A9P7YZL9"/>
<dbReference type="OrthoDB" id="185373at2759"/>
<dbReference type="Gene3D" id="1.25.40.10">
    <property type="entry name" value="Tetratricopeptide repeat domain"/>
    <property type="match status" value="3"/>
</dbReference>
<feature type="compositionally biased region" description="Polar residues" evidence="6">
    <location>
        <begin position="59"/>
        <end position="70"/>
    </location>
</feature>
<evidence type="ECO:0000256" key="6">
    <source>
        <dbReference type="SAM" id="MobiDB-lite"/>
    </source>
</evidence>
<keyword evidence="2" id="KW-0677">Repeat</keyword>
<evidence type="ECO:0000256" key="3">
    <source>
        <dbReference type="ARBA" id="ARBA00044493"/>
    </source>
</evidence>
<feature type="region of interest" description="Disordered" evidence="6">
    <location>
        <begin position="48"/>
        <end position="70"/>
    </location>
</feature>
<feature type="compositionally biased region" description="Basic and acidic residues" evidence="6">
    <location>
        <begin position="48"/>
        <end position="57"/>
    </location>
</feature>
<dbReference type="NCBIfam" id="TIGR00756">
    <property type="entry name" value="PPR"/>
    <property type="match status" value="2"/>
</dbReference>
<feature type="repeat" description="PPR" evidence="5">
    <location>
        <begin position="598"/>
        <end position="632"/>
    </location>
</feature>
<evidence type="ECO:0008006" key="9">
    <source>
        <dbReference type="Google" id="ProtNLM"/>
    </source>
</evidence>
<dbReference type="InterPro" id="IPR002885">
    <property type="entry name" value="PPR_rpt"/>
</dbReference>
<reference evidence="7" key="1">
    <citation type="journal article" date="2021" name="IMA Fungus">
        <title>Genomic characterization of three marine fungi, including Emericellopsis atlantica sp. nov. with signatures of a generalist lifestyle and marine biomass degradation.</title>
        <authorList>
            <person name="Hagestad O.C."/>
            <person name="Hou L."/>
            <person name="Andersen J.H."/>
            <person name="Hansen E.H."/>
            <person name="Altermark B."/>
            <person name="Li C."/>
            <person name="Kuhnert E."/>
            <person name="Cox R.J."/>
            <person name="Crous P.W."/>
            <person name="Spatafora J.W."/>
            <person name="Lail K."/>
            <person name="Amirebrahimi M."/>
            <person name="Lipzen A."/>
            <person name="Pangilinan J."/>
            <person name="Andreopoulos W."/>
            <person name="Hayes R.D."/>
            <person name="Ng V."/>
            <person name="Grigoriev I.V."/>
            <person name="Jackson S.A."/>
            <person name="Sutton T.D.S."/>
            <person name="Dobson A.D.W."/>
            <person name="Rama T."/>
        </authorList>
    </citation>
    <scope>NUCLEOTIDE SEQUENCE</scope>
    <source>
        <strain evidence="7">TRa3180A</strain>
    </source>
</reference>
<protein>
    <recommendedName>
        <fullName evidence="9">Pentatricopeptide repeat-containing protein</fullName>
    </recommendedName>
</protein>
<sequence length="849" mass="94985">MTTPYICLACRHRIPRIWLRQAAQRTNTTAVRRLSTIHDDPLRFLETDAATREKEAPGKTQTQWTPLSRGTPTIAEPQLEELFQSTIKPASFLTTTISSTTALAPFKHAETLKTMVAEEKYLASETWAFFLEHFGPSAWGEGTISRASIPSYLYARRGGYTGVALVNKIMKAKALNQPSIPSLTEVLSVYAQLDIMNGNDTIQAMYSLARLAVEQSSEEHVLDLLGSWHIFSRTDKVTRTYKFEDISQLNWSNWPSHVPSPNIKHRTKKHGVSGAFTAFLPIKLYFKGNDGIAALALTIFSLVSSEIFSTHEAAHNAKPFLTVVAKIINAEVLQLEKVLSNVLLDPKNALIENYLQSHWDEIAGQANECATPEAYQPVEQPSDSQRVFVKNLPRLEDAVRRVDIPQIDKMWSDMAKLPIYTNDDFGPRGTLSGQMCNQFIQAYMSLKKPDRAIGVWNDMIDTGLTPSLASWDSMLIGCKTSRDAKALEEVWSNMEAAGVNPDIHCWTSRISGLFESNRTSWGMAALDSMSANWLTKARARYGRTRTTAELRHVGDLEGAVKPAIQVINAAITALLKRYREDDAHRVLAWAGNFGTKPDVITYNTLLRFLIRQKRTKEGMSILTHMKNDGIPADVATFTIILEETFRNAEEQTVEQQHEVLASVFAEMEEAGVKANTQTYGRIIYQLMIGGTSDLTAVNAVLARMAREGLEPSSYIYTIFIEYYFRQDPPDVDAIRGLIQRVREKDDGSVDHIFWDRVINGYAEMGDTASALRILGQVSSTNLRKTADIGYPTLEIVVSALVKNEEWMAVKDLVRNIAIDTGGPIPEHVHGKNGQHRFWKVVQALDLSEA</sequence>
<evidence type="ECO:0000256" key="5">
    <source>
        <dbReference type="PROSITE-ProRule" id="PRU00708"/>
    </source>
</evidence>
<evidence type="ECO:0000256" key="1">
    <source>
        <dbReference type="ARBA" id="ARBA00006192"/>
    </source>
</evidence>
<dbReference type="Pfam" id="PF13041">
    <property type="entry name" value="PPR_2"/>
    <property type="match status" value="1"/>
</dbReference>
<evidence type="ECO:0000256" key="2">
    <source>
        <dbReference type="ARBA" id="ARBA00022737"/>
    </source>
</evidence>
<feature type="repeat" description="PPR" evidence="5">
    <location>
        <begin position="432"/>
        <end position="466"/>
    </location>
</feature>
<dbReference type="EMBL" id="MU254085">
    <property type="protein sequence ID" value="KAG9242327.1"/>
    <property type="molecule type" value="Genomic_DNA"/>
</dbReference>
<evidence type="ECO:0000313" key="8">
    <source>
        <dbReference type="Proteomes" id="UP000887226"/>
    </source>
</evidence>
<dbReference type="PROSITE" id="PS51375">
    <property type="entry name" value="PPR"/>
    <property type="match status" value="2"/>
</dbReference>
<dbReference type="Proteomes" id="UP000887226">
    <property type="component" value="Unassembled WGS sequence"/>
</dbReference>
<accession>A0A9P7YZL9</accession>
<dbReference type="PANTHER" id="PTHR47447">
    <property type="entry name" value="OS03G0856100 PROTEIN"/>
    <property type="match status" value="1"/>
</dbReference>
<comment type="subunit">
    <text evidence="4">Binds to mitochondrial small subunit 15S rRNA.</text>
</comment>
<comment type="function">
    <text evidence="3">Regulates mitochondrial small subunit maturation by controlling 15S rRNA 5'-end processing. Localizes to the 5' precursor of the 15S rRNA in a position that is subsequently occupied by mS47 in the mature yeast mtSSU. Uses structure and sequence-specific RNA recognition, binding to a single-stranded region of the precursor and specifically recognizing bases -6 to -1. The exchange of Ccm1 for mS47 is coupled to the irreversible removal of precursor rRNA that is accompanied by conformational changes of the mitoribosomal proteins uS5m and mS26. These conformational changes signal completion of 5'-end rRNA processing through protection of the mature 5'-end of the 15S rRNA and stabilization of mS47. The removal of the 5' precursor together with the dissociation of Ccm1 may be catalyzed by the 5'-3' exoribonuclease Pet127. Involved in the specific removal of group I introns in mitochondrial encoded transcripts.</text>
</comment>
<gene>
    <name evidence="7" type="ORF">BJ878DRAFT_516161</name>
</gene>
<dbReference type="Pfam" id="PF01535">
    <property type="entry name" value="PPR"/>
    <property type="match status" value="1"/>
</dbReference>
<proteinExistence type="inferred from homology"/>
<dbReference type="PANTHER" id="PTHR47447:SF23">
    <property type="entry name" value="PENTACOTRIPEPTIDE-REPEAT REGION OF PRORP DOMAIN-CONTAINING PROTEIN"/>
    <property type="match status" value="1"/>
</dbReference>
<evidence type="ECO:0000256" key="4">
    <source>
        <dbReference type="ARBA" id="ARBA00044511"/>
    </source>
</evidence>